<dbReference type="AlphaFoldDB" id="A0AAW5GDP8"/>
<sequence>MRSQNFFDKLIEKFQNDKKLSDNDKAAVFKNLASLKDTKVNILITGATGSGKSSTINALFDFDKAKVGTGVDPETMSISKYELDNIVLFDSPGLGDGKEADRRHANNIINKLVEKDDNGDLLIDLVLVILDGSSRDLGTSFELINNVIIPNLGDDHSRLLVAINQADMAMKGKHWDYNGNIPEPKLIDFLNEKVLSTRKRIKEATGVDVTPIYYSAGYKDEIEEQKPYNLSKLFAYILRKTKEEKRIVFANDVNKKETMWEKDDKLEDYQKEIKETFIESLTKSVSKGASSGSDIGGSIGGIFGKSGEILGRVVGGVAGGIIGFLGGVFS</sequence>
<organism evidence="3 5">
    <name type="scientific">Pectobacterium polaris</name>
    <dbReference type="NCBI Taxonomy" id="2042057"/>
    <lineage>
        <taxon>Bacteria</taxon>
        <taxon>Pseudomonadati</taxon>
        <taxon>Pseudomonadota</taxon>
        <taxon>Gammaproteobacteria</taxon>
        <taxon>Enterobacterales</taxon>
        <taxon>Pectobacteriaceae</taxon>
        <taxon>Pectobacterium</taxon>
    </lineage>
</organism>
<keyword evidence="4" id="KW-1185">Reference proteome</keyword>
<dbReference type="EMBL" id="SGPY01000004">
    <property type="protein sequence ID" value="MCL6368788.1"/>
    <property type="molecule type" value="Genomic_DNA"/>
</dbReference>
<reference evidence="3" key="1">
    <citation type="submission" date="2019-02" db="EMBL/GenBank/DDBJ databases">
        <title>New Zealand Erwinia strains with phe-tRNA free attachment sites.</title>
        <authorList>
            <person name="Nunes-Leite L."/>
            <person name="Pitman A.R."/>
        </authorList>
    </citation>
    <scope>NUCLEOTIDE SEQUENCE</scope>
    <source>
        <strain evidence="3">Ec-140</strain>
        <strain evidence="2">Ec-143</strain>
    </source>
</reference>
<dbReference type="InterPro" id="IPR027417">
    <property type="entry name" value="P-loop_NTPase"/>
</dbReference>
<evidence type="ECO:0000313" key="3">
    <source>
        <dbReference type="EMBL" id="MCL6368788.1"/>
    </source>
</evidence>
<gene>
    <name evidence="2" type="ORF">EXT50_08395</name>
    <name evidence="3" type="ORF">EXT53_09435</name>
</gene>
<dbReference type="Pfam" id="PF01926">
    <property type="entry name" value="MMR_HSR1"/>
    <property type="match status" value="1"/>
</dbReference>
<proteinExistence type="predicted"/>
<evidence type="ECO:0000313" key="2">
    <source>
        <dbReference type="EMBL" id="MCL6351184.1"/>
    </source>
</evidence>
<protein>
    <submittedName>
        <fullName evidence="3">GTP-binding protein</fullName>
    </submittedName>
</protein>
<evidence type="ECO:0000313" key="5">
    <source>
        <dbReference type="Proteomes" id="UP001057360"/>
    </source>
</evidence>
<name>A0AAW5GDP8_9GAMM</name>
<dbReference type="Gene3D" id="3.40.50.300">
    <property type="entry name" value="P-loop containing nucleotide triphosphate hydrolases"/>
    <property type="match status" value="1"/>
</dbReference>
<feature type="domain" description="G" evidence="1">
    <location>
        <begin position="42"/>
        <end position="134"/>
    </location>
</feature>
<evidence type="ECO:0000313" key="4">
    <source>
        <dbReference type="Proteomes" id="UP001055618"/>
    </source>
</evidence>
<comment type="caution">
    <text evidence="3">The sequence shown here is derived from an EMBL/GenBank/DDBJ whole genome shotgun (WGS) entry which is preliminary data.</text>
</comment>
<dbReference type="EMBL" id="SGPX01000004">
    <property type="protein sequence ID" value="MCL6351184.1"/>
    <property type="molecule type" value="Genomic_DNA"/>
</dbReference>
<dbReference type="RefSeq" id="WP_174864912.1">
    <property type="nucleotide sequence ID" value="NZ_CABFUY010000002.1"/>
</dbReference>
<dbReference type="SUPFAM" id="SSF52540">
    <property type="entry name" value="P-loop containing nucleoside triphosphate hydrolases"/>
    <property type="match status" value="1"/>
</dbReference>
<evidence type="ECO:0000259" key="1">
    <source>
        <dbReference type="Pfam" id="PF01926"/>
    </source>
</evidence>
<dbReference type="GO" id="GO:0005525">
    <property type="term" value="F:GTP binding"/>
    <property type="evidence" value="ECO:0007669"/>
    <property type="project" value="InterPro"/>
</dbReference>
<dbReference type="Proteomes" id="UP001057360">
    <property type="component" value="Unassembled WGS sequence"/>
</dbReference>
<dbReference type="Proteomes" id="UP001055618">
    <property type="component" value="Unassembled WGS sequence"/>
</dbReference>
<dbReference type="InterPro" id="IPR006073">
    <property type="entry name" value="GTP-bd"/>
</dbReference>
<accession>A0AAW5GDP8</accession>